<accession>A0A1V0SL68</accession>
<dbReference type="Gene3D" id="3.40.50.300">
    <property type="entry name" value="P-loop containing nucleotide triphosphate hydrolases"/>
    <property type="match status" value="1"/>
</dbReference>
<dbReference type="EMBL" id="KY684112">
    <property type="protein sequence ID" value="ARF12374.1"/>
    <property type="molecule type" value="Genomic_DNA"/>
</dbReference>
<proteinExistence type="predicted"/>
<reference evidence="1" key="1">
    <citation type="journal article" date="2017" name="Science">
        <title>Giant viruses with an expanded complement of translation system components.</title>
        <authorList>
            <person name="Schulz F."/>
            <person name="Yutin N."/>
            <person name="Ivanova N.N."/>
            <person name="Ortega D.R."/>
            <person name="Lee T.K."/>
            <person name="Vierheilig J."/>
            <person name="Daims H."/>
            <person name="Horn M."/>
            <person name="Wagner M."/>
            <person name="Jensen G.J."/>
            <person name="Kyrpides N.C."/>
            <person name="Koonin E.V."/>
            <person name="Woyke T."/>
        </authorList>
    </citation>
    <scope>NUCLEOTIDE SEQUENCE</scope>
    <source>
        <strain evidence="1">KNV1</strain>
    </source>
</reference>
<sequence length="213" mass="25515">MNNFNINRLKYNPIIVMIGPRRCGKTLLIKSILAQDDSIKDILVITPTDKYNGSSLYDYNENQIQNINIEFPDLHNLLTSYINNKPNDKKCLIFEDSCFFTSNKYKDPQIINLLSDANKFNTMIIMTTQYPYYLPLEIHNMINYYFLFYWDFESNNIRLFNIFKTKFTYLEHFKTLFKNFTGNEWHHPMILDNHTNEIFGYQTPNTEWFGWTA</sequence>
<protein>
    <submittedName>
        <fullName evidence="1">p-loop NTPase domain protein</fullName>
    </submittedName>
</protein>
<name>A0A1V0SL68_9VIRU</name>
<dbReference type="InterPro" id="IPR027417">
    <property type="entry name" value="P-loop_NTPase"/>
</dbReference>
<organism evidence="1">
    <name type="scientific">Klosneuvirus KNV1</name>
    <dbReference type="NCBI Taxonomy" id="1977640"/>
    <lineage>
        <taxon>Viruses</taxon>
        <taxon>Varidnaviria</taxon>
        <taxon>Bamfordvirae</taxon>
        <taxon>Nucleocytoviricota</taxon>
        <taxon>Megaviricetes</taxon>
        <taxon>Imitervirales</taxon>
        <taxon>Mimiviridae</taxon>
        <taxon>Klosneuvirinae</taxon>
        <taxon>Klosneuvirus</taxon>
    </lineage>
</organism>
<gene>
    <name evidence="1" type="ORF">Klosneuvirus_5_44</name>
</gene>
<evidence type="ECO:0000313" key="1">
    <source>
        <dbReference type="EMBL" id="ARF12374.1"/>
    </source>
</evidence>
<dbReference type="SUPFAM" id="SSF52540">
    <property type="entry name" value="P-loop containing nucleoside triphosphate hydrolases"/>
    <property type="match status" value="1"/>
</dbReference>